<keyword evidence="2" id="KW-0812">Transmembrane</keyword>
<keyword evidence="2" id="KW-1133">Transmembrane helix</keyword>
<evidence type="ECO:0000313" key="3">
    <source>
        <dbReference type="EMBL" id="CAJ1950906.1"/>
    </source>
</evidence>
<dbReference type="Proteomes" id="UP001295423">
    <property type="component" value="Unassembled WGS sequence"/>
</dbReference>
<reference evidence="3" key="1">
    <citation type="submission" date="2023-08" db="EMBL/GenBank/DDBJ databases">
        <authorList>
            <person name="Audoor S."/>
            <person name="Bilcke G."/>
        </authorList>
    </citation>
    <scope>NUCLEOTIDE SEQUENCE</scope>
</reference>
<dbReference type="AlphaFoldDB" id="A0AAD2JHF0"/>
<feature type="compositionally biased region" description="Basic residues" evidence="1">
    <location>
        <begin position="1"/>
        <end position="11"/>
    </location>
</feature>
<feature type="transmembrane region" description="Helical" evidence="2">
    <location>
        <begin position="104"/>
        <end position="126"/>
    </location>
</feature>
<organism evidence="3 4">
    <name type="scientific">Cylindrotheca closterium</name>
    <dbReference type="NCBI Taxonomy" id="2856"/>
    <lineage>
        <taxon>Eukaryota</taxon>
        <taxon>Sar</taxon>
        <taxon>Stramenopiles</taxon>
        <taxon>Ochrophyta</taxon>
        <taxon>Bacillariophyta</taxon>
        <taxon>Bacillariophyceae</taxon>
        <taxon>Bacillariophycidae</taxon>
        <taxon>Bacillariales</taxon>
        <taxon>Bacillariaceae</taxon>
        <taxon>Cylindrotheca</taxon>
    </lineage>
</organism>
<dbReference type="EMBL" id="CAKOGP040001770">
    <property type="protein sequence ID" value="CAJ1950906.1"/>
    <property type="molecule type" value="Genomic_DNA"/>
</dbReference>
<feature type="region of interest" description="Disordered" evidence="1">
    <location>
        <begin position="1"/>
        <end position="25"/>
    </location>
</feature>
<evidence type="ECO:0000313" key="4">
    <source>
        <dbReference type="Proteomes" id="UP001295423"/>
    </source>
</evidence>
<accession>A0AAD2JHF0</accession>
<proteinExistence type="predicted"/>
<comment type="caution">
    <text evidence="3">The sequence shown here is derived from an EMBL/GenBank/DDBJ whole genome shotgun (WGS) entry which is preliminary data.</text>
</comment>
<keyword evidence="2" id="KW-0472">Membrane</keyword>
<protein>
    <submittedName>
        <fullName evidence="3">Uncharacterized protein</fullName>
    </submittedName>
</protein>
<keyword evidence="4" id="KW-1185">Reference proteome</keyword>
<gene>
    <name evidence="3" type="ORF">CYCCA115_LOCUS12817</name>
</gene>
<evidence type="ECO:0000256" key="1">
    <source>
        <dbReference type="SAM" id="MobiDB-lite"/>
    </source>
</evidence>
<sequence length="457" mass="52752">MSGQRVTRRNKSSPSNLKLPDMKRMSENKQRIVENSKFHELFDDCELINSMFGLKETKRRNSLFRERAMRTISLTPGKLASLRGSVMGSLNMVEPAKELDMDHVYVGFFDFLWAYTFIGPCSYYLWKKGTLMLRLRDYLSSNGYITPAPCDYESMCATLLLEQTQAIHYYARTNPDSERGNVAGFYFANFPYVDENCEYRVADLFAVEIDLDTKKFVDGKLDDLVLNASETMILLWFNTIAAQHVKLHSTANWGLNLDETLEDVNPFFRRNSVVTVMYNFFGYTCFNRFMRIWADEGMVSEGWANEDKPFVQCVNHGIEDNVWQHSQIKELVKYSDFIHFVVSVRAIFMSEFAKCKHMFPGTDGEAMFVGTVLHSLDHTLMDWNMVDPLWLDVDDPRFGKMAEVGRVVKAGFVSDVPGLYFHKRFKGSGHPFYETVYAKAAKINKKLADHMDTCIIK</sequence>
<name>A0AAD2JHF0_9STRA</name>
<evidence type="ECO:0000256" key="2">
    <source>
        <dbReference type="SAM" id="Phobius"/>
    </source>
</evidence>